<organism evidence="3 4">
    <name type="scientific">Novipirellula herctigrandis</name>
    <dbReference type="NCBI Taxonomy" id="2527986"/>
    <lineage>
        <taxon>Bacteria</taxon>
        <taxon>Pseudomonadati</taxon>
        <taxon>Planctomycetota</taxon>
        <taxon>Planctomycetia</taxon>
        <taxon>Pirellulales</taxon>
        <taxon>Pirellulaceae</taxon>
        <taxon>Novipirellula</taxon>
    </lineage>
</organism>
<dbReference type="Gene3D" id="2.60.120.560">
    <property type="entry name" value="Exo-inulinase, domain 1"/>
    <property type="match status" value="1"/>
</dbReference>
<accession>A0A5C5Z4X7</accession>
<comment type="caution">
    <text evidence="3">The sequence shown here is derived from an EMBL/GenBank/DDBJ whole genome shotgun (WGS) entry which is preliminary data.</text>
</comment>
<feature type="chain" id="PRO_5022956093" description="3-keto-alpha-glucoside-1,2-lyase/3-keto-2-hydroxy-glucal hydratase domain-containing protein" evidence="1">
    <location>
        <begin position="19"/>
        <end position="234"/>
    </location>
</feature>
<feature type="domain" description="3-keto-alpha-glucoside-1,2-lyase/3-keto-2-hydroxy-glucal hydratase" evidence="2">
    <location>
        <begin position="45"/>
        <end position="228"/>
    </location>
</feature>
<name>A0A5C5Z4X7_9BACT</name>
<proteinExistence type="predicted"/>
<evidence type="ECO:0000259" key="2">
    <source>
        <dbReference type="Pfam" id="PF06439"/>
    </source>
</evidence>
<gene>
    <name evidence="3" type="ORF">CA13_35470</name>
</gene>
<dbReference type="Pfam" id="PF06439">
    <property type="entry name" value="3keto-disac_hyd"/>
    <property type="match status" value="1"/>
</dbReference>
<protein>
    <recommendedName>
        <fullName evidence="2">3-keto-alpha-glucoside-1,2-lyase/3-keto-2-hydroxy-glucal hydratase domain-containing protein</fullName>
    </recommendedName>
</protein>
<dbReference type="AlphaFoldDB" id="A0A5C5Z4X7"/>
<dbReference type="EMBL" id="SJPJ01000001">
    <property type="protein sequence ID" value="TWT82087.1"/>
    <property type="molecule type" value="Genomic_DNA"/>
</dbReference>
<evidence type="ECO:0000313" key="4">
    <source>
        <dbReference type="Proteomes" id="UP000315010"/>
    </source>
</evidence>
<keyword evidence="1" id="KW-0732">Signal</keyword>
<dbReference type="InterPro" id="IPR010496">
    <property type="entry name" value="AL/BT2_dom"/>
</dbReference>
<reference evidence="3 4" key="1">
    <citation type="submission" date="2019-02" db="EMBL/GenBank/DDBJ databases">
        <title>Deep-cultivation of Planctomycetes and their phenomic and genomic characterization uncovers novel biology.</title>
        <authorList>
            <person name="Wiegand S."/>
            <person name="Jogler M."/>
            <person name="Boedeker C."/>
            <person name="Pinto D."/>
            <person name="Vollmers J."/>
            <person name="Rivas-Marin E."/>
            <person name="Kohn T."/>
            <person name="Peeters S.H."/>
            <person name="Heuer A."/>
            <person name="Rast P."/>
            <person name="Oberbeckmann S."/>
            <person name="Bunk B."/>
            <person name="Jeske O."/>
            <person name="Meyerdierks A."/>
            <person name="Storesund J.E."/>
            <person name="Kallscheuer N."/>
            <person name="Luecker S."/>
            <person name="Lage O.M."/>
            <person name="Pohl T."/>
            <person name="Merkel B.J."/>
            <person name="Hornburger P."/>
            <person name="Mueller R.-W."/>
            <person name="Bruemmer F."/>
            <person name="Labrenz M."/>
            <person name="Spormann A.M."/>
            <person name="Op Den Camp H."/>
            <person name="Overmann J."/>
            <person name="Amann R."/>
            <person name="Jetten M.S.M."/>
            <person name="Mascher T."/>
            <person name="Medema M.H."/>
            <person name="Devos D.P."/>
            <person name="Kaster A.-K."/>
            <person name="Ovreas L."/>
            <person name="Rohde M."/>
            <person name="Galperin M.Y."/>
            <person name="Jogler C."/>
        </authorList>
    </citation>
    <scope>NUCLEOTIDE SEQUENCE [LARGE SCALE GENOMIC DNA]</scope>
    <source>
        <strain evidence="3 4">CA13</strain>
    </source>
</reference>
<dbReference type="Proteomes" id="UP000315010">
    <property type="component" value="Unassembled WGS sequence"/>
</dbReference>
<dbReference type="OrthoDB" id="53343at2"/>
<dbReference type="GO" id="GO:0016787">
    <property type="term" value="F:hydrolase activity"/>
    <property type="evidence" value="ECO:0007669"/>
    <property type="project" value="InterPro"/>
</dbReference>
<keyword evidence="4" id="KW-1185">Reference proteome</keyword>
<evidence type="ECO:0000313" key="3">
    <source>
        <dbReference type="EMBL" id="TWT82087.1"/>
    </source>
</evidence>
<evidence type="ECO:0000256" key="1">
    <source>
        <dbReference type="SAM" id="SignalP"/>
    </source>
</evidence>
<sequence precursor="true">MRIAFCLILALPCFSVFAEDATATTAAPLTHPDSTDSWANLFADDLSDAEKPDGVWSVDSDGVWTATEDQAIWTSDDRENFALDLEFKTAEGTNSGVVVYCTDTDNWIPNSVEIQIADDFADEWSSKPRTWQCAAIFGHLPASESVVKKPGQWNRMTVYCKGQQIDVVLNGKLVTSMDMSKWTSAKQNPDGSEIPPWLSRPFSTLQTKGRIGLQGKHAGAPIWFRNVKYKPLGA</sequence>
<feature type="signal peptide" evidence="1">
    <location>
        <begin position="1"/>
        <end position="18"/>
    </location>
</feature>
<dbReference type="RefSeq" id="WP_146398364.1">
    <property type="nucleotide sequence ID" value="NZ_SJPJ01000001.1"/>
</dbReference>